<accession>A0A951QI98</accession>
<evidence type="ECO:0000313" key="2">
    <source>
        <dbReference type="Proteomes" id="UP000757435"/>
    </source>
</evidence>
<gene>
    <name evidence="1" type="ORF">KME15_28350</name>
</gene>
<proteinExistence type="predicted"/>
<comment type="caution">
    <text evidence="1">The sequence shown here is derived from an EMBL/GenBank/DDBJ whole genome shotgun (WGS) entry which is preliminary data.</text>
</comment>
<dbReference type="Pfam" id="PF08848">
    <property type="entry name" value="DUF1818"/>
    <property type="match status" value="1"/>
</dbReference>
<dbReference type="InterPro" id="IPR009044">
    <property type="entry name" value="ssDNA-bd_transcriptional_reg"/>
</dbReference>
<dbReference type="EMBL" id="JAHHHD010000086">
    <property type="protein sequence ID" value="MBW4662574.1"/>
    <property type="molecule type" value="Genomic_DNA"/>
</dbReference>
<protein>
    <submittedName>
        <fullName evidence="1">DUF1818 family protein</fullName>
    </submittedName>
</protein>
<organism evidence="1 2">
    <name type="scientific">Drouetiella hepatica Uher 2000/2452</name>
    <dbReference type="NCBI Taxonomy" id="904376"/>
    <lineage>
        <taxon>Bacteria</taxon>
        <taxon>Bacillati</taxon>
        <taxon>Cyanobacteriota</taxon>
        <taxon>Cyanophyceae</taxon>
        <taxon>Oculatellales</taxon>
        <taxon>Oculatellaceae</taxon>
        <taxon>Drouetiella</taxon>
    </lineage>
</organism>
<reference evidence="1" key="1">
    <citation type="submission" date="2021-05" db="EMBL/GenBank/DDBJ databases">
        <authorList>
            <person name="Pietrasiak N."/>
            <person name="Ward R."/>
            <person name="Stajich J.E."/>
            <person name="Kurbessoian T."/>
        </authorList>
    </citation>
    <scope>NUCLEOTIDE SEQUENCE</scope>
    <source>
        <strain evidence="1">UHER 2000/2452</strain>
    </source>
</reference>
<dbReference type="AlphaFoldDB" id="A0A951QI98"/>
<dbReference type="Gene3D" id="2.30.31.10">
    <property type="entry name" value="Transcriptional Coactivator Pc4, Chain A"/>
    <property type="match status" value="1"/>
</dbReference>
<dbReference type="InterPro" id="IPR014947">
    <property type="entry name" value="DUF1818"/>
</dbReference>
<dbReference type="SUPFAM" id="SSF54447">
    <property type="entry name" value="ssDNA-binding transcriptional regulator domain"/>
    <property type="match status" value="1"/>
</dbReference>
<dbReference type="GO" id="GO:0003677">
    <property type="term" value="F:DNA binding"/>
    <property type="evidence" value="ECO:0007669"/>
    <property type="project" value="InterPro"/>
</dbReference>
<sequence>MARQVKQGEGWQLGWDADAEVFRGLVGGADWAIELTEAELEDFCRLIVQLAETLRQIGKELMDEERISCEVESDRLWLEAEGFPQSYSLRLLLLTGRRVEGAWSEAAVAELTQAAQMLRVF</sequence>
<reference evidence="1" key="2">
    <citation type="journal article" date="2022" name="Microbiol. Resour. Announc.">
        <title>Metagenome Sequencing to Explore Phylogenomics of Terrestrial Cyanobacteria.</title>
        <authorList>
            <person name="Ward R.D."/>
            <person name="Stajich J.E."/>
            <person name="Johansen J.R."/>
            <person name="Huntemann M."/>
            <person name="Clum A."/>
            <person name="Foster B."/>
            <person name="Foster B."/>
            <person name="Roux S."/>
            <person name="Palaniappan K."/>
            <person name="Varghese N."/>
            <person name="Mukherjee S."/>
            <person name="Reddy T.B.K."/>
            <person name="Daum C."/>
            <person name="Copeland A."/>
            <person name="Chen I.A."/>
            <person name="Ivanova N.N."/>
            <person name="Kyrpides N.C."/>
            <person name="Shapiro N."/>
            <person name="Eloe-Fadrosh E.A."/>
            <person name="Pietrasiak N."/>
        </authorList>
    </citation>
    <scope>NUCLEOTIDE SEQUENCE</scope>
    <source>
        <strain evidence="1">UHER 2000/2452</strain>
    </source>
</reference>
<name>A0A951QI98_9CYAN</name>
<dbReference type="Proteomes" id="UP000757435">
    <property type="component" value="Unassembled WGS sequence"/>
</dbReference>
<evidence type="ECO:0000313" key="1">
    <source>
        <dbReference type="EMBL" id="MBW4662574.1"/>
    </source>
</evidence>
<dbReference type="GO" id="GO:0006355">
    <property type="term" value="P:regulation of DNA-templated transcription"/>
    <property type="evidence" value="ECO:0007669"/>
    <property type="project" value="InterPro"/>
</dbReference>